<evidence type="ECO:0000256" key="1">
    <source>
        <dbReference type="SAM" id="MobiDB-lite"/>
    </source>
</evidence>
<accession>A0A1T5CGF7</accession>
<protein>
    <submittedName>
        <fullName evidence="2">Uncharacterized protein</fullName>
    </submittedName>
</protein>
<organism evidence="2 3">
    <name type="scientific">Rhizorhabdus histidinilytica</name>
    <dbReference type="NCBI Taxonomy" id="439228"/>
    <lineage>
        <taxon>Bacteria</taxon>
        <taxon>Pseudomonadati</taxon>
        <taxon>Pseudomonadota</taxon>
        <taxon>Alphaproteobacteria</taxon>
        <taxon>Sphingomonadales</taxon>
        <taxon>Sphingomonadaceae</taxon>
        <taxon>Rhizorhabdus</taxon>
    </lineage>
</organism>
<gene>
    <name evidence="2" type="ORF">SAMN06295920_10447</name>
</gene>
<feature type="region of interest" description="Disordered" evidence="1">
    <location>
        <begin position="1"/>
        <end position="28"/>
    </location>
</feature>
<reference evidence="3" key="1">
    <citation type="submission" date="2017-02" db="EMBL/GenBank/DDBJ databases">
        <authorList>
            <person name="Varghese N."/>
            <person name="Submissions S."/>
        </authorList>
    </citation>
    <scope>NUCLEOTIDE SEQUENCE [LARGE SCALE GENOMIC DNA]</scope>
    <source>
        <strain evidence="3">UM2</strain>
    </source>
</reference>
<proteinExistence type="predicted"/>
<dbReference type="AlphaFoldDB" id="A0A1T5CGF7"/>
<keyword evidence="3" id="KW-1185">Reference proteome</keyword>
<dbReference type="OrthoDB" id="8841399at2"/>
<feature type="region of interest" description="Disordered" evidence="1">
    <location>
        <begin position="419"/>
        <end position="441"/>
    </location>
</feature>
<evidence type="ECO:0000313" key="3">
    <source>
        <dbReference type="Proteomes" id="UP000189818"/>
    </source>
</evidence>
<evidence type="ECO:0000313" key="2">
    <source>
        <dbReference type="EMBL" id="SKB58558.1"/>
    </source>
</evidence>
<dbReference type="STRING" id="439228.SAMN06295920_10447"/>
<dbReference type="RefSeq" id="WP_079647969.1">
    <property type="nucleotide sequence ID" value="NZ_FUYM01000004.1"/>
</dbReference>
<dbReference type="EMBL" id="FUYM01000004">
    <property type="protein sequence ID" value="SKB58558.1"/>
    <property type="molecule type" value="Genomic_DNA"/>
</dbReference>
<name>A0A1T5CGF7_9SPHN</name>
<dbReference type="Proteomes" id="UP000189818">
    <property type="component" value="Unassembled WGS sequence"/>
</dbReference>
<sequence length="549" mass="56758">MAGPWEKYGAQSDPAPAPPRTVGGGQPWERYATPIETVELPASTSPQAQSLPAGETWEFNADGTRKQIGQQSVDTLGGVVRGTAKPLDRAADYLAGAFGQDAPPAFQEMTAGLPSNGLGEFVGNTIPTFAIPGGALVQGAAGGALLSDRHDVAGVATDMALGAAGSYVGDRLVRGISGAVSPRLSPQVQTLIDAGVPLTPGQIVGQGGIVGRSAKTIEDSVANLPVVGNAIRGARARANEGLNRAATNRALGPIGEELPRTVDVGHDAVAYAGDRLRAAYNDVLPRLSGTIDRGFSGRIQSIEQRAVQGLPPEYQGRLDAINNELTQAFSQQGNQFSGRTLRDTSERLGDLAAGYRISDDPYLRRLGDVADQYRAQLHALARRENPAYATRLRDIDRGYASLVRVERAAAGTDEGVFTPGQYKTATRQSDRSVRKRQSARGQALDQDLSAAAAQVMPSTVGGGGSTAVNSLAFLGALGTGAVGGAPAALGTLGALGAGSLAYVPLSQRAIRWGLTGRQGPTANYVSDLLQLGAPVATASAPTTISNIRN</sequence>